<name>A0A0B7N1F5_9FUNG</name>
<dbReference type="OrthoDB" id="2280876at2759"/>
<protein>
    <recommendedName>
        <fullName evidence="1">Helitron helicase-like domain-containing protein</fullName>
    </recommendedName>
</protein>
<dbReference type="EMBL" id="LN725941">
    <property type="protein sequence ID" value="CEP11262.1"/>
    <property type="molecule type" value="Genomic_DNA"/>
</dbReference>
<dbReference type="Pfam" id="PF14214">
    <property type="entry name" value="Helitron_like_N"/>
    <property type="match status" value="1"/>
</dbReference>
<proteinExistence type="predicted"/>
<organism evidence="2 3">
    <name type="scientific">Parasitella parasitica</name>
    <dbReference type="NCBI Taxonomy" id="35722"/>
    <lineage>
        <taxon>Eukaryota</taxon>
        <taxon>Fungi</taxon>
        <taxon>Fungi incertae sedis</taxon>
        <taxon>Mucoromycota</taxon>
        <taxon>Mucoromycotina</taxon>
        <taxon>Mucoromycetes</taxon>
        <taxon>Mucorales</taxon>
        <taxon>Mucorineae</taxon>
        <taxon>Mucoraceae</taxon>
        <taxon>Parasitella</taxon>
    </lineage>
</organism>
<gene>
    <name evidence="2" type="primary">PARPA_05083.1 scaffold 16343</name>
</gene>
<dbReference type="InterPro" id="IPR025476">
    <property type="entry name" value="Helitron_helicase-like"/>
</dbReference>
<evidence type="ECO:0000313" key="3">
    <source>
        <dbReference type="Proteomes" id="UP000054107"/>
    </source>
</evidence>
<reference evidence="2 3" key="1">
    <citation type="submission" date="2014-09" db="EMBL/GenBank/DDBJ databases">
        <authorList>
            <person name="Ellenberger Sabrina"/>
        </authorList>
    </citation>
    <scope>NUCLEOTIDE SEQUENCE [LARGE SCALE GENOMIC DNA]</scope>
    <source>
        <strain evidence="2 3">CBS 412.66</strain>
    </source>
</reference>
<dbReference type="AlphaFoldDB" id="A0A0B7N1F5"/>
<sequence>MVHDGTNFLSNTTSSVPQTIRGSFAHKRKHALNLHCIFENLGSPQLFLTITCNDFAPEYQQYDGQQPWDDAVMFATKFKRNFEELFSKYILKNLSKKVEGISDWAWTMEIQQRGSPHIHMLSIIDTVINNYNPYILKLTRSAMDIQINQGNNVRFYLAKYLSKVDSDVELHHNMENTKDHMRGRVVGAIDAAYFLCEKYLNRHPQLDELTITEYFTNYIVIYEQDTEETFDNQGNQAYIGSVDRGGFYRHEQTVFDQQWQMDLPMKCTDKFHCCYQKRSINHQNTCPCRAKKTT</sequence>
<dbReference type="Proteomes" id="UP000054107">
    <property type="component" value="Unassembled WGS sequence"/>
</dbReference>
<keyword evidence="3" id="KW-1185">Reference proteome</keyword>
<feature type="domain" description="Helitron helicase-like" evidence="1">
    <location>
        <begin position="9"/>
        <end position="121"/>
    </location>
</feature>
<evidence type="ECO:0000259" key="1">
    <source>
        <dbReference type="Pfam" id="PF14214"/>
    </source>
</evidence>
<accession>A0A0B7N1F5</accession>
<evidence type="ECO:0000313" key="2">
    <source>
        <dbReference type="EMBL" id="CEP11262.1"/>
    </source>
</evidence>